<gene>
    <name evidence="6" type="primary">NDC1_0</name>
    <name evidence="6" type="ORF">CFP56_006873</name>
</gene>
<dbReference type="PANTHER" id="PTHR42913:SF4">
    <property type="entry name" value="ALTERNATIVE NAD(P)H-UBIQUINONE OXIDOREDUCTASE C1, CHLOROPLASTIC_MITOCHONDRIAL"/>
    <property type="match status" value="1"/>
</dbReference>
<evidence type="ECO:0000256" key="1">
    <source>
        <dbReference type="ARBA" id="ARBA00001974"/>
    </source>
</evidence>
<proteinExistence type="predicted"/>
<evidence type="ECO:0000256" key="4">
    <source>
        <dbReference type="ARBA" id="ARBA00023002"/>
    </source>
</evidence>
<dbReference type="GO" id="GO:0009507">
    <property type="term" value="C:chloroplast"/>
    <property type="evidence" value="ECO:0007669"/>
    <property type="project" value="TreeGrafter"/>
</dbReference>
<dbReference type="AlphaFoldDB" id="A0AAW0M7F8"/>
<reference evidence="6" key="3">
    <citation type="submission" date="2023-07" db="EMBL/GenBank/DDBJ databases">
        <title>An improved reference 1 genome and first organelle genomes of Quercus suber.</title>
        <authorList>
            <consortium name="Genosuber Consortium"/>
            <person name="Usie A."/>
            <person name="Serra O."/>
            <person name="Barros P."/>
        </authorList>
    </citation>
    <scope>NUCLEOTIDE SEQUENCE</scope>
    <source>
        <strain evidence="6">HL8</strain>
        <tissue evidence="6">Leaves</tissue>
    </source>
</reference>
<comment type="caution">
    <text evidence="6">The sequence shown here is derived from an EMBL/GenBank/DDBJ whole genome shotgun (WGS) entry which is preliminary data.</text>
</comment>
<keyword evidence="2" id="KW-0285">Flavoprotein</keyword>
<evidence type="ECO:0000259" key="5">
    <source>
        <dbReference type="Pfam" id="PF07992"/>
    </source>
</evidence>
<evidence type="ECO:0000256" key="2">
    <source>
        <dbReference type="ARBA" id="ARBA00022630"/>
    </source>
</evidence>
<dbReference type="GO" id="GO:0003955">
    <property type="term" value="F:NAD(P)H dehydrogenase (quinone) activity"/>
    <property type="evidence" value="ECO:0007669"/>
    <property type="project" value="TreeGrafter"/>
</dbReference>
<reference evidence="6" key="1">
    <citation type="submission" date="2017-12" db="EMBL/GenBank/DDBJ databases">
        <authorList>
            <person name="Barbosa P."/>
            <person name="Usie A."/>
            <person name="Ramos A.M."/>
        </authorList>
    </citation>
    <scope>NUCLEOTIDE SEQUENCE</scope>
    <source>
        <strain evidence="6">HL8</strain>
        <tissue evidence="6">Leaves</tissue>
    </source>
</reference>
<organism evidence="6">
    <name type="scientific">Quercus suber</name>
    <name type="common">Cork oak</name>
    <dbReference type="NCBI Taxonomy" id="58331"/>
    <lineage>
        <taxon>Eukaryota</taxon>
        <taxon>Viridiplantae</taxon>
        <taxon>Streptophyta</taxon>
        <taxon>Embryophyta</taxon>
        <taxon>Tracheophyta</taxon>
        <taxon>Spermatophyta</taxon>
        <taxon>Magnoliopsida</taxon>
        <taxon>eudicotyledons</taxon>
        <taxon>Gunneridae</taxon>
        <taxon>Pentapetalae</taxon>
        <taxon>rosids</taxon>
        <taxon>fabids</taxon>
        <taxon>Fagales</taxon>
        <taxon>Fagaceae</taxon>
        <taxon>Quercus</taxon>
    </lineage>
</organism>
<dbReference type="GO" id="GO:0019646">
    <property type="term" value="P:aerobic electron transport chain"/>
    <property type="evidence" value="ECO:0007669"/>
    <property type="project" value="TreeGrafter"/>
</dbReference>
<feature type="domain" description="FAD/NAD(P)-binding" evidence="5">
    <location>
        <begin position="57"/>
        <end position="130"/>
    </location>
</feature>
<dbReference type="GO" id="GO:0042372">
    <property type="term" value="P:phylloquinone biosynthetic process"/>
    <property type="evidence" value="ECO:0007669"/>
    <property type="project" value="TreeGrafter"/>
</dbReference>
<dbReference type="Pfam" id="PF07992">
    <property type="entry name" value="Pyr_redox_2"/>
    <property type="match status" value="1"/>
</dbReference>
<dbReference type="InterPro" id="IPR051169">
    <property type="entry name" value="NADH-Q_oxidoreductase"/>
</dbReference>
<dbReference type="PANTHER" id="PTHR42913">
    <property type="entry name" value="APOPTOSIS-INDUCING FACTOR 1"/>
    <property type="match status" value="1"/>
</dbReference>
<keyword evidence="4" id="KW-0560">Oxidoreductase</keyword>
<comment type="cofactor">
    <cofactor evidence="1">
        <name>FAD</name>
        <dbReference type="ChEBI" id="CHEBI:57692"/>
    </cofactor>
</comment>
<dbReference type="InterPro" id="IPR023753">
    <property type="entry name" value="FAD/NAD-binding_dom"/>
</dbReference>
<dbReference type="EMBL" id="PKMF04000013">
    <property type="protein sequence ID" value="KAK7859387.1"/>
    <property type="molecule type" value="Genomic_DNA"/>
</dbReference>
<reference evidence="6" key="2">
    <citation type="journal article" date="2018" name="Sci. Data">
        <title>The draft genome sequence of cork oak.</title>
        <authorList>
            <person name="Ramos A.M."/>
            <person name="Usie A."/>
            <person name="Barbosa P."/>
            <person name="Barros P.M."/>
            <person name="Capote T."/>
            <person name="Chaves I."/>
            <person name="Simoes F."/>
            <person name="Abreu I."/>
            <person name="Carrasquinho I."/>
            <person name="Faro C."/>
            <person name="Guimaraes J.B."/>
            <person name="Mendonca D."/>
            <person name="Nobrega F."/>
            <person name="Rodrigues L."/>
            <person name="Saibo N.J.M."/>
            <person name="Varela M.C."/>
            <person name="Egas C."/>
            <person name="Matos J."/>
            <person name="Miguel C.M."/>
            <person name="Oliveira M.M."/>
            <person name="Ricardo C.P."/>
            <person name="Goncalves S."/>
        </authorList>
    </citation>
    <scope>NUCLEOTIDE SEQUENCE [LARGE SCALE GENOMIC DNA]</scope>
    <source>
        <strain evidence="6">HL8</strain>
    </source>
</reference>
<accession>A0AAW0M7F8</accession>
<name>A0AAW0M7F8_QUESU</name>
<keyword evidence="3" id="KW-0274">FAD</keyword>
<evidence type="ECO:0000313" key="6">
    <source>
        <dbReference type="EMBL" id="KAK7859387.1"/>
    </source>
</evidence>
<dbReference type="InterPro" id="IPR036188">
    <property type="entry name" value="FAD/NAD-bd_sf"/>
</dbReference>
<sequence>MAEVETSSDLWKVENVYYPPAIVESTPSSSEAKVAPEEAKAARPEVALVMTTLDKPAEEARLVLALGAESKLDVVPEALEFALPFSTLEDAHKVDNKLRTLERTNFGKGSPIRMAVVGCGYAGVELAATVPERLQDGGIVQAINVDSTICPTALTCTGKLFCLLNEK</sequence>
<evidence type="ECO:0000256" key="3">
    <source>
        <dbReference type="ARBA" id="ARBA00022827"/>
    </source>
</evidence>
<protein>
    <submittedName>
        <fullName evidence="6">Alternative nad(P)h-ubiquinone oxidoreductase c1</fullName>
    </submittedName>
</protein>
<dbReference type="SUPFAM" id="SSF51905">
    <property type="entry name" value="FAD/NAD(P)-binding domain"/>
    <property type="match status" value="1"/>
</dbReference>
<dbReference type="Gene3D" id="3.50.50.100">
    <property type="match status" value="1"/>
</dbReference>